<feature type="region of interest" description="Disordered" evidence="1">
    <location>
        <begin position="134"/>
        <end position="165"/>
    </location>
</feature>
<comment type="caution">
    <text evidence="2">The sequence shown here is derived from an EMBL/GenBank/DDBJ whole genome shotgun (WGS) entry which is preliminary data.</text>
</comment>
<reference evidence="2 3" key="1">
    <citation type="submission" date="2023-07" db="EMBL/GenBank/DDBJ databases">
        <title>Sequencing the genomes of 1000 actinobacteria strains.</title>
        <authorList>
            <person name="Klenk H.-P."/>
        </authorList>
    </citation>
    <scope>NUCLEOTIDE SEQUENCE [LARGE SCALE GENOMIC DNA]</scope>
    <source>
        <strain evidence="2 3">DSM 45805</strain>
    </source>
</reference>
<name>A0ABU0EUT8_9PSEU</name>
<evidence type="ECO:0000313" key="3">
    <source>
        <dbReference type="Proteomes" id="UP001229651"/>
    </source>
</evidence>
<feature type="compositionally biased region" description="Basic and acidic residues" evidence="1">
    <location>
        <begin position="134"/>
        <end position="143"/>
    </location>
</feature>
<dbReference type="EMBL" id="JAUSUT010000001">
    <property type="protein sequence ID" value="MDQ0379048.1"/>
    <property type="molecule type" value="Genomic_DNA"/>
</dbReference>
<gene>
    <name evidence="2" type="ORF">FB470_003042</name>
</gene>
<accession>A0ABU0EUT8</accession>
<dbReference type="Proteomes" id="UP001229651">
    <property type="component" value="Unassembled WGS sequence"/>
</dbReference>
<protein>
    <recommendedName>
        <fullName evidence="4">DUF222 domain-containing protein</fullName>
    </recommendedName>
</protein>
<dbReference type="RefSeq" id="WP_306992171.1">
    <property type="nucleotide sequence ID" value="NZ_JAUSUT010000001.1"/>
</dbReference>
<keyword evidence="3" id="KW-1185">Reference proteome</keyword>
<evidence type="ECO:0000256" key="1">
    <source>
        <dbReference type="SAM" id="MobiDB-lite"/>
    </source>
</evidence>
<organism evidence="2 3">
    <name type="scientific">Amycolatopsis thermophila</name>
    <dbReference type="NCBI Taxonomy" id="206084"/>
    <lineage>
        <taxon>Bacteria</taxon>
        <taxon>Bacillati</taxon>
        <taxon>Actinomycetota</taxon>
        <taxon>Actinomycetes</taxon>
        <taxon>Pseudonocardiales</taxon>
        <taxon>Pseudonocardiaceae</taxon>
        <taxon>Amycolatopsis</taxon>
    </lineage>
</organism>
<evidence type="ECO:0008006" key="4">
    <source>
        <dbReference type="Google" id="ProtNLM"/>
    </source>
</evidence>
<sequence length="165" mass="18704">MAKVVSDLARREAADGVLTDERMDELDLAPRRQYRQRLAGGYDETHHALLRQLQTQQGERRNRPRGFWIAEASAEAAHHALVERRRVSEVSWAVLATDGAYNTMTHVGLTDWPAIAQAGPSELSAILDRCQQWERDRDPDARQFPEPNGMTTRRARRYGSARSPG</sequence>
<proteinExistence type="predicted"/>
<evidence type="ECO:0000313" key="2">
    <source>
        <dbReference type="EMBL" id="MDQ0379048.1"/>
    </source>
</evidence>